<dbReference type="EMBL" id="CP046072">
    <property type="protein sequence ID" value="QSZ42963.1"/>
    <property type="molecule type" value="Genomic_DNA"/>
</dbReference>
<dbReference type="Gene3D" id="2.40.30.170">
    <property type="match status" value="1"/>
</dbReference>
<dbReference type="SUPFAM" id="SSF111369">
    <property type="entry name" value="HlyD-like secretion proteins"/>
    <property type="match status" value="1"/>
</dbReference>
<dbReference type="PANTHER" id="PTHR30469">
    <property type="entry name" value="MULTIDRUG RESISTANCE PROTEIN MDTA"/>
    <property type="match status" value="1"/>
</dbReference>
<keyword evidence="4" id="KW-1185">Reference proteome</keyword>
<evidence type="ECO:0000313" key="3">
    <source>
        <dbReference type="EMBL" id="QSZ42963.1"/>
    </source>
</evidence>
<sequence length="236" mass="26593">MKNIILTTILLLSFADAKEIYATFSVEPYKDAKLAFISSGIVESVNTDIGSFVRKGEVIAELENSDINAMLEVSKTAYKYSKKDYERQMKIKELIDEGKFDIAANKYESAKNQLAYQQALYNKTFLKAPFDGVIYDKELEVGDAVSGMMLKTVFKIQSKSQRKLVIEFDQKNYKDVKVGNIFTYKVDGDTASYKGKISKVYPHASRENRKIKAEVLAKDFLPGLFGDGYITTAGKE</sequence>
<dbReference type="Gene3D" id="1.10.287.470">
    <property type="entry name" value="Helix hairpin bin"/>
    <property type="match status" value="1"/>
</dbReference>
<evidence type="ECO:0000313" key="4">
    <source>
        <dbReference type="Proteomes" id="UP000671852"/>
    </source>
</evidence>
<proteinExistence type="inferred from homology"/>
<dbReference type="AlphaFoldDB" id="A0A975B2K9"/>
<organism evidence="3 4">
    <name type="scientific">Sulfurimonas aquatica</name>
    <dbReference type="NCBI Taxonomy" id="2672570"/>
    <lineage>
        <taxon>Bacteria</taxon>
        <taxon>Pseudomonadati</taxon>
        <taxon>Campylobacterota</taxon>
        <taxon>Epsilonproteobacteria</taxon>
        <taxon>Campylobacterales</taxon>
        <taxon>Sulfurimonadaceae</taxon>
        <taxon>Sulfurimonas</taxon>
    </lineage>
</organism>
<reference evidence="3" key="1">
    <citation type="submission" date="2019-11" db="EMBL/GenBank/DDBJ databases">
        <authorList>
            <person name="Kojima H."/>
        </authorList>
    </citation>
    <scope>NUCLEOTIDE SEQUENCE</scope>
    <source>
        <strain evidence="3">H1576</strain>
    </source>
</reference>
<dbReference type="Gene3D" id="2.40.50.100">
    <property type="match status" value="1"/>
</dbReference>
<dbReference type="GO" id="GO:0015562">
    <property type="term" value="F:efflux transmembrane transporter activity"/>
    <property type="evidence" value="ECO:0007669"/>
    <property type="project" value="TreeGrafter"/>
</dbReference>
<dbReference type="RefSeq" id="WP_207561776.1">
    <property type="nucleotide sequence ID" value="NZ_CP046072.1"/>
</dbReference>
<feature type="domain" description="CzcB-like barrel-sandwich hybrid" evidence="2">
    <location>
        <begin position="39"/>
        <end position="148"/>
    </location>
</feature>
<comment type="similarity">
    <text evidence="1">Belongs to the membrane fusion protein (MFP) (TC 8.A.1) family.</text>
</comment>
<dbReference type="InterPro" id="IPR058647">
    <property type="entry name" value="BSH_CzcB-like"/>
</dbReference>
<reference evidence="3" key="2">
    <citation type="submission" date="2021-04" db="EMBL/GenBank/DDBJ databases">
        <title>Isolation and characterization of a novel species of the genus Sulfurimonas.</title>
        <authorList>
            <person name="Fukui M."/>
        </authorList>
    </citation>
    <scope>NUCLEOTIDE SEQUENCE</scope>
    <source>
        <strain evidence="3">H1576</strain>
    </source>
</reference>
<gene>
    <name evidence="3" type="ORF">GJV85_12880</name>
</gene>
<dbReference type="GO" id="GO:1990281">
    <property type="term" value="C:efflux pump complex"/>
    <property type="evidence" value="ECO:0007669"/>
    <property type="project" value="TreeGrafter"/>
</dbReference>
<protein>
    <submittedName>
        <fullName evidence="3">Efflux RND transporter periplasmic adaptor subunit</fullName>
    </submittedName>
</protein>
<name>A0A975B2K9_9BACT</name>
<evidence type="ECO:0000256" key="1">
    <source>
        <dbReference type="ARBA" id="ARBA00009477"/>
    </source>
</evidence>
<dbReference type="KEGG" id="saqt:GJV85_12880"/>
<dbReference type="InterPro" id="IPR006143">
    <property type="entry name" value="RND_pump_MFP"/>
</dbReference>
<accession>A0A975B2K9</accession>
<evidence type="ECO:0000259" key="2">
    <source>
        <dbReference type="Pfam" id="PF25973"/>
    </source>
</evidence>
<dbReference type="Pfam" id="PF25973">
    <property type="entry name" value="BSH_CzcB"/>
    <property type="match status" value="1"/>
</dbReference>
<dbReference type="Proteomes" id="UP000671852">
    <property type="component" value="Chromosome"/>
</dbReference>
<dbReference type="NCBIfam" id="TIGR01730">
    <property type="entry name" value="RND_mfp"/>
    <property type="match status" value="1"/>
</dbReference>